<comment type="cofactor">
    <cofactor evidence="1">
        <name>Mg(2+)</name>
        <dbReference type="ChEBI" id="CHEBI:18420"/>
    </cofactor>
</comment>
<dbReference type="GO" id="GO:0070059">
    <property type="term" value="P:intrinsic apoptotic signaling pathway in response to endoplasmic reticulum stress"/>
    <property type="evidence" value="ECO:0007669"/>
    <property type="project" value="TreeGrafter"/>
</dbReference>
<evidence type="ECO:0000256" key="15">
    <source>
        <dbReference type="ARBA" id="ARBA00023136"/>
    </source>
</evidence>
<comment type="caution">
    <text evidence="22">The sequence shown here is derived from an EMBL/GenBank/DDBJ whole genome shotgun (WGS) entry which is preliminary data.</text>
</comment>
<accession>A0A1Y1V295</accession>
<evidence type="ECO:0000256" key="10">
    <source>
        <dbReference type="ARBA" id="ARBA00022777"/>
    </source>
</evidence>
<dbReference type="InterPro" id="IPR000719">
    <property type="entry name" value="Prot_kinase_dom"/>
</dbReference>
<dbReference type="InterPro" id="IPR045133">
    <property type="entry name" value="IRE1/2-like"/>
</dbReference>
<evidence type="ECO:0000256" key="14">
    <source>
        <dbReference type="ARBA" id="ARBA00022989"/>
    </source>
</evidence>
<reference evidence="22 23" key="1">
    <citation type="submission" date="2016-08" db="EMBL/GenBank/DDBJ databases">
        <title>Genomes of anaerobic fungi encode conserved fungal cellulosomes for biomass hydrolysis.</title>
        <authorList>
            <consortium name="DOE Joint Genome Institute"/>
            <person name="Haitjema C.H."/>
            <person name="Gilmore S.P."/>
            <person name="Henske J.K."/>
            <person name="Solomon K.V."/>
            <person name="De Groot R."/>
            <person name="Kuo A."/>
            <person name="Mondo S.J."/>
            <person name="Salamov A.A."/>
            <person name="Labutti K."/>
            <person name="Zhao Z."/>
            <person name="Chiniquy J."/>
            <person name="Barry K."/>
            <person name="Brewer H.M."/>
            <person name="Purvine S.O."/>
            <person name="Wright A.T."/>
            <person name="Boxma B."/>
            <person name="Van Alen T."/>
            <person name="Hackstein J.H."/>
            <person name="Baker S.E."/>
            <person name="Grigoriev I.V."/>
            <person name="O'Malley M.A."/>
        </authorList>
    </citation>
    <scope>NUCLEOTIDE SEQUENCE [LARGE SCALE GENOMIC DNA]</scope>
    <source>
        <strain evidence="23">finn</strain>
    </source>
</reference>
<keyword evidence="5" id="KW-0808">Transferase</keyword>
<keyword evidence="23" id="KW-1185">Reference proteome</keyword>
<dbReference type="EMBL" id="MCFH01000046">
    <property type="protein sequence ID" value="ORX44369.1"/>
    <property type="molecule type" value="Genomic_DNA"/>
</dbReference>
<evidence type="ECO:0000256" key="4">
    <source>
        <dbReference type="ARBA" id="ARBA00022527"/>
    </source>
</evidence>
<dbReference type="CDD" id="cd10422">
    <property type="entry name" value="RNase_Ire1"/>
    <property type="match status" value="1"/>
</dbReference>
<sequence>MNNNNDFSNNSSDVSKSGDATQSNDSTTDKRSLAEKPDKFNESIFPLNIGSLVISDEVLGYGSHGTVVYKGTFQGRKVAVKRLLIDFYDIATKEVQLLQESDDHSNVIRYFARETTDKFMYIAIELCIASLQDIIEKQNIGLYSNIRTQIKPENLLYQIISGIQHLHSLKIVHRDIKPQNILIAAPKKNQKHPRVLISDFGLCKKLEDNQSSFNNTIHMGAGTVGWRAPESLLLANSNEVYDTNSLNSNNSSNNSSSYFRISSDQISIDDHPEPIRITKAIDIFSAGCVFFYVLTNGQHPFGDNYYREANIINNKYNLNNDFDINIEAKDLIEHMIQSDYRKRPSAKAIMSHPYFWSSQQRLNFLQEASDRFEIEQRDPPSPLLQLLETNANLVVSNDWYKVIDKALLNNLGKYRKYNGGSVRDLLRALRNKKHHYQDLPDYVKDALGPIPDGFLHYFTSRFPLLLLHIYYVIINNKELRNDSIFSSYLNPNPEI</sequence>
<dbReference type="SUPFAM" id="SSF56112">
    <property type="entry name" value="Protein kinase-like (PK-like)"/>
    <property type="match status" value="1"/>
</dbReference>
<keyword evidence="7" id="KW-0479">Metal-binding</keyword>
<dbReference type="FunFam" id="1.20.1440.180:FF:000002">
    <property type="entry name" value="Serine/threonine-protein kinase/endoribonuclease IRE1"/>
    <property type="match status" value="1"/>
</dbReference>
<dbReference type="PANTHER" id="PTHR13954:SF6">
    <property type="entry name" value="NON-SPECIFIC SERINE_THREONINE PROTEIN KINASE"/>
    <property type="match status" value="1"/>
</dbReference>
<evidence type="ECO:0000256" key="16">
    <source>
        <dbReference type="ARBA" id="ARBA00023180"/>
    </source>
</evidence>
<feature type="region of interest" description="Disordered" evidence="19">
    <location>
        <begin position="1"/>
        <end position="34"/>
    </location>
</feature>
<dbReference type="GO" id="GO:0004521">
    <property type="term" value="F:RNA endonuclease activity"/>
    <property type="evidence" value="ECO:0007669"/>
    <property type="project" value="InterPro"/>
</dbReference>
<dbReference type="GO" id="GO:0005524">
    <property type="term" value="F:ATP binding"/>
    <property type="evidence" value="ECO:0007669"/>
    <property type="project" value="UniProtKB-KW"/>
</dbReference>
<feature type="domain" description="Protein kinase" evidence="20">
    <location>
        <begin position="53"/>
        <end position="355"/>
    </location>
</feature>
<evidence type="ECO:0000256" key="18">
    <source>
        <dbReference type="ARBA" id="ARBA00048977"/>
    </source>
</evidence>
<dbReference type="PROSITE" id="PS00108">
    <property type="entry name" value="PROTEIN_KINASE_ST"/>
    <property type="match status" value="1"/>
</dbReference>
<keyword evidence="10" id="KW-0418">Kinase</keyword>
<evidence type="ECO:0000259" key="20">
    <source>
        <dbReference type="PROSITE" id="PS50011"/>
    </source>
</evidence>
<dbReference type="GO" id="GO:0006397">
    <property type="term" value="P:mRNA processing"/>
    <property type="evidence" value="ECO:0007669"/>
    <property type="project" value="InterPro"/>
</dbReference>
<proteinExistence type="predicted"/>
<dbReference type="GO" id="GO:1990604">
    <property type="term" value="C:IRE1-TRAF2-ASK1 complex"/>
    <property type="evidence" value="ECO:0007669"/>
    <property type="project" value="TreeGrafter"/>
</dbReference>
<keyword evidence="4" id="KW-0723">Serine/threonine-protein kinase</keyword>
<evidence type="ECO:0000313" key="22">
    <source>
        <dbReference type="EMBL" id="ORX44369.1"/>
    </source>
</evidence>
<evidence type="ECO:0000259" key="21">
    <source>
        <dbReference type="PROSITE" id="PS51392"/>
    </source>
</evidence>
<protein>
    <recommendedName>
        <fullName evidence="3">non-specific serine/threonine protein kinase</fullName>
        <ecNumber evidence="3">2.7.11.1</ecNumber>
    </recommendedName>
</protein>
<keyword evidence="16" id="KW-0325">Glycoprotein</keyword>
<dbReference type="Proteomes" id="UP000193719">
    <property type="component" value="Unassembled WGS sequence"/>
</dbReference>
<keyword evidence="12" id="KW-0067">ATP-binding</keyword>
<dbReference type="GO" id="GO:0036498">
    <property type="term" value="P:IRE1-mediated unfolded protein response"/>
    <property type="evidence" value="ECO:0007669"/>
    <property type="project" value="TreeGrafter"/>
</dbReference>
<name>A0A1Y1V295_9FUNG</name>
<evidence type="ECO:0000256" key="6">
    <source>
        <dbReference type="ARBA" id="ARBA00022692"/>
    </source>
</evidence>
<evidence type="ECO:0000256" key="9">
    <source>
        <dbReference type="ARBA" id="ARBA00022741"/>
    </source>
</evidence>
<feature type="compositionally biased region" description="Low complexity" evidence="19">
    <location>
        <begin position="1"/>
        <end position="19"/>
    </location>
</feature>
<dbReference type="InterPro" id="IPR008271">
    <property type="entry name" value="Ser/Thr_kinase_AS"/>
</dbReference>
<reference evidence="22 23" key="2">
    <citation type="submission" date="2016-08" db="EMBL/GenBank/DDBJ databases">
        <title>Pervasive Adenine N6-methylation of Active Genes in Fungi.</title>
        <authorList>
            <consortium name="DOE Joint Genome Institute"/>
            <person name="Mondo S.J."/>
            <person name="Dannebaum R.O."/>
            <person name="Kuo R.C."/>
            <person name="Labutti K."/>
            <person name="Haridas S."/>
            <person name="Kuo A."/>
            <person name="Salamov A."/>
            <person name="Ahrendt S.R."/>
            <person name="Lipzen A."/>
            <person name="Sullivan W."/>
            <person name="Andreopoulos W.B."/>
            <person name="Clum A."/>
            <person name="Lindquist E."/>
            <person name="Daum C."/>
            <person name="Ramamoorthy G.K."/>
            <person name="Gryganskyi A."/>
            <person name="Culley D."/>
            <person name="Magnuson J.K."/>
            <person name="James T.Y."/>
            <person name="O'Malley M.A."/>
            <person name="Stajich J.E."/>
            <person name="Spatafora J.W."/>
            <person name="Visel A."/>
            <person name="Grigoriev I.V."/>
        </authorList>
    </citation>
    <scope>NUCLEOTIDE SEQUENCE [LARGE SCALE GENOMIC DNA]</scope>
    <source>
        <strain evidence="23">finn</strain>
    </source>
</reference>
<dbReference type="AlphaFoldDB" id="A0A1Y1V295"/>
<keyword evidence="9" id="KW-0547">Nucleotide-binding</keyword>
<dbReference type="CDD" id="cd13982">
    <property type="entry name" value="STKc_IRE1"/>
    <property type="match status" value="1"/>
</dbReference>
<dbReference type="SMART" id="SM00220">
    <property type="entry name" value="S_TKc"/>
    <property type="match status" value="1"/>
</dbReference>
<dbReference type="PROSITE" id="PS50011">
    <property type="entry name" value="PROTEIN_KINASE_DOM"/>
    <property type="match status" value="1"/>
</dbReference>
<comment type="catalytic activity">
    <reaction evidence="18">
        <text>L-seryl-[protein] + ATP = O-phospho-L-seryl-[protein] + ADP + H(+)</text>
        <dbReference type="Rhea" id="RHEA:17989"/>
        <dbReference type="Rhea" id="RHEA-COMP:9863"/>
        <dbReference type="Rhea" id="RHEA-COMP:11604"/>
        <dbReference type="ChEBI" id="CHEBI:15378"/>
        <dbReference type="ChEBI" id="CHEBI:29999"/>
        <dbReference type="ChEBI" id="CHEBI:30616"/>
        <dbReference type="ChEBI" id="CHEBI:83421"/>
        <dbReference type="ChEBI" id="CHEBI:456216"/>
        <dbReference type="EC" id="2.7.11.1"/>
    </reaction>
    <physiologicalReaction direction="left-to-right" evidence="18">
        <dbReference type="Rhea" id="RHEA:17990"/>
    </physiologicalReaction>
</comment>
<evidence type="ECO:0000256" key="12">
    <source>
        <dbReference type="ARBA" id="ARBA00022840"/>
    </source>
</evidence>
<keyword evidence="13" id="KW-0460">Magnesium</keyword>
<dbReference type="InterPro" id="IPR011009">
    <property type="entry name" value="Kinase-like_dom_sf"/>
</dbReference>
<keyword evidence="14" id="KW-1133">Transmembrane helix</keyword>
<evidence type="ECO:0000256" key="5">
    <source>
        <dbReference type="ARBA" id="ARBA00022679"/>
    </source>
</evidence>
<evidence type="ECO:0000256" key="3">
    <source>
        <dbReference type="ARBA" id="ARBA00012513"/>
    </source>
</evidence>
<evidence type="ECO:0000256" key="13">
    <source>
        <dbReference type="ARBA" id="ARBA00022842"/>
    </source>
</evidence>
<dbReference type="GO" id="GO:0016787">
    <property type="term" value="F:hydrolase activity"/>
    <property type="evidence" value="ECO:0007669"/>
    <property type="project" value="UniProtKB-KW"/>
</dbReference>
<keyword evidence="6" id="KW-0812">Transmembrane</keyword>
<evidence type="ECO:0000256" key="19">
    <source>
        <dbReference type="SAM" id="MobiDB-lite"/>
    </source>
</evidence>
<gene>
    <name evidence="22" type="ORF">BCR36DRAFT_301873</name>
</gene>
<dbReference type="FunFam" id="1.10.510.10:FF:000572">
    <property type="entry name" value="Serine/threonine-protein kinase/endoribonuclease IRE1"/>
    <property type="match status" value="1"/>
</dbReference>
<feature type="domain" description="KEN" evidence="21">
    <location>
        <begin position="358"/>
        <end position="491"/>
    </location>
</feature>
<dbReference type="GO" id="GO:0004674">
    <property type="term" value="F:protein serine/threonine kinase activity"/>
    <property type="evidence" value="ECO:0007669"/>
    <property type="project" value="UniProtKB-KW"/>
</dbReference>
<dbReference type="InterPro" id="IPR038357">
    <property type="entry name" value="KEN_sf"/>
</dbReference>
<evidence type="ECO:0000256" key="11">
    <source>
        <dbReference type="ARBA" id="ARBA00022801"/>
    </source>
</evidence>
<evidence type="ECO:0000256" key="8">
    <source>
        <dbReference type="ARBA" id="ARBA00022729"/>
    </source>
</evidence>
<dbReference type="Pfam" id="PF00069">
    <property type="entry name" value="Pkinase"/>
    <property type="match status" value="2"/>
</dbReference>
<dbReference type="OrthoDB" id="63989at2759"/>
<dbReference type="InterPro" id="IPR010513">
    <property type="entry name" value="KEN_dom"/>
</dbReference>
<evidence type="ECO:0000256" key="17">
    <source>
        <dbReference type="ARBA" id="ARBA00048659"/>
    </source>
</evidence>
<keyword evidence="15" id="KW-0472">Membrane</keyword>
<dbReference type="EC" id="2.7.11.1" evidence="3"/>
<evidence type="ECO:0000256" key="7">
    <source>
        <dbReference type="ARBA" id="ARBA00022723"/>
    </source>
</evidence>
<dbReference type="Gene3D" id="3.30.200.20">
    <property type="entry name" value="Phosphorylase Kinase, domain 1"/>
    <property type="match status" value="1"/>
</dbReference>
<dbReference type="FunFam" id="3.30.200.20:FF:000077">
    <property type="entry name" value="Putative Serine/threonine-protein kinase/endoribonuclease IRE1"/>
    <property type="match status" value="1"/>
</dbReference>
<organism evidence="22 23">
    <name type="scientific">Piromyces finnis</name>
    <dbReference type="NCBI Taxonomy" id="1754191"/>
    <lineage>
        <taxon>Eukaryota</taxon>
        <taxon>Fungi</taxon>
        <taxon>Fungi incertae sedis</taxon>
        <taxon>Chytridiomycota</taxon>
        <taxon>Chytridiomycota incertae sedis</taxon>
        <taxon>Neocallimastigomycetes</taxon>
        <taxon>Neocallimastigales</taxon>
        <taxon>Neocallimastigaceae</taxon>
        <taxon>Piromyces</taxon>
    </lineage>
</organism>
<dbReference type="STRING" id="1754191.A0A1Y1V295"/>
<comment type="catalytic activity">
    <reaction evidence="17">
        <text>L-threonyl-[protein] + ATP = O-phospho-L-threonyl-[protein] + ADP + H(+)</text>
        <dbReference type="Rhea" id="RHEA:46608"/>
        <dbReference type="Rhea" id="RHEA-COMP:11060"/>
        <dbReference type="Rhea" id="RHEA-COMP:11605"/>
        <dbReference type="ChEBI" id="CHEBI:15378"/>
        <dbReference type="ChEBI" id="CHEBI:30013"/>
        <dbReference type="ChEBI" id="CHEBI:30616"/>
        <dbReference type="ChEBI" id="CHEBI:61977"/>
        <dbReference type="ChEBI" id="CHEBI:456216"/>
        <dbReference type="EC" id="2.7.11.1"/>
    </reaction>
    <physiologicalReaction direction="left-to-right" evidence="17">
        <dbReference type="Rhea" id="RHEA:46609"/>
    </physiologicalReaction>
</comment>
<dbReference type="Gene3D" id="1.20.1440.180">
    <property type="entry name" value="KEN domain"/>
    <property type="match status" value="1"/>
</dbReference>
<keyword evidence="8" id="KW-0732">Signal</keyword>
<comment type="subcellular location">
    <subcellularLocation>
        <location evidence="2">Membrane</location>
        <topology evidence="2">Single-pass type I membrane protein</topology>
    </subcellularLocation>
</comment>
<dbReference type="Gene3D" id="1.10.510.10">
    <property type="entry name" value="Transferase(Phosphotransferase) domain 1"/>
    <property type="match status" value="1"/>
</dbReference>
<dbReference type="PROSITE" id="PS51392">
    <property type="entry name" value="KEN"/>
    <property type="match status" value="1"/>
</dbReference>
<evidence type="ECO:0000256" key="1">
    <source>
        <dbReference type="ARBA" id="ARBA00001946"/>
    </source>
</evidence>
<dbReference type="PANTHER" id="PTHR13954">
    <property type="entry name" value="IRE1-RELATED"/>
    <property type="match status" value="1"/>
</dbReference>
<dbReference type="GO" id="GO:0051082">
    <property type="term" value="F:unfolded protein binding"/>
    <property type="evidence" value="ECO:0007669"/>
    <property type="project" value="TreeGrafter"/>
</dbReference>
<dbReference type="GO" id="GO:0046872">
    <property type="term" value="F:metal ion binding"/>
    <property type="evidence" value="ECO:0007669"/>
    <property type="project" value="UniProtKB-KW"/>
</dbReference>
<dbReference type="Pfam" id="PF06479">
    <property type="entry name" value="Ribonuc_2-5A"/>
    <property type="match status" value="1"/>
</dbReference>
<dbReference type="SMART" id="SM00580">
    <property type="entry name" value="PUG"/>
    <property type="match status" value="1"/>
</dbReference>
<keyword evidence="11" id="KW-0378">Hydrolase</keyword>
<evidence type="ECO:0000313" key="23">
    <source>
        <dbReference type="Proteomes" id="UP000193719"/>
    </source>
</evidence>
<evidence type="ECO:0000256" key="2">
    <source>
        <dbReference type="ARBA" id="ARBA00004479"/>
    </source>
</evidence>